<sequence>MSICSQYAVMRLKFFGFFGSPFTTISPMIRPPVLRPAITSINVVLPAPVAPINATMRPGSKWAVTPRKSCFSSPDGKVT</sequence>
<accession>A0AAV2YS64</accession>
<proteinExistence type="predicted"/>
<reference evidence="1" key="2">
    <citation type="journal article" date="2023" name="Microbiol Resour">
        <title>Decontamination and Annotation of the Draft Genome Sequence of the Oomycete Lagenidium giganteum ARSEF 373.</title>
        <authorList>
            <person name="Morgan W.R."/>
            <person name="Tartar A."/>
        </authorList>
    </citation>
    <scope>NUCLEOTIDE SEQUENCE</scope>
    <source>
        <strain evidence="1">ARSEF 373</strain>
    </source>
</reference>
<comment type="caution">
    <text evidence="1">The sequence shown here is derived from an EMBL/GenBank/DDBJ whole genome shotgun (WGS) entry which is preliminary data.</text>
</comment>
<evidence type="ECO:0000313" key="2">
    <source>
        <dbReference type="Proteomes" id="UP001146120"/>
    </source>
</evidence>
<protein>
    <submittedName>
        <fullName evidence="1">Uncharacterized protein</fullName>
    </submittedName>
</protein>
<organism evidence="1 2">
    <name type="scientific">Lagenidium giganteum</name>
    <dbReference type="NCBI Taxonomy" id="4803"/>
    <lineage>
        <taxon>Eukaryota</taxon>
        <taxon>Sar</taxon>
        <taxon>Stramenopiles</taxon>
        <taxon>Oomycota</taxon>
        <taxon>Peronosporomycetes</taxon>
        <taxon>Pythiales</taxon>
        <taxon>Pythiaceae</taxon>
    </lineage>
</organism>
<evidence type="ECO:0000313" key="1">
    <source>
        <dbReference type="EMBL" id="DAZ97775.1"/>
    </source>
</evidence>
<dbReference type="EMBL" id="DAKRPA010000125">
    <property type="protein sequence ID" value="DAZ97775.1"/>
    <property type="molecule type" value="Genomic_DNA"/>
</dbReference>
<reference evidence="1" key="1">
    <citation type="submission" date="2022-11" db="EMBL/GenBank/DDBJ databases">
        <authorList>
            <person name="Morgan W.R."/>
            <person name="Tartar A."/>
        </authorList>
    </citation>
    <scope>NUCLEOTIDE SEQUENCE</scope>
    <source>
        <strain evidence="1">ARSEF 373</strain>
    </source>
</reference>
<dbReference type="Proteomes" id="UP001146120">
    <property type="component" value="Unassembled WGS sequence"/>
</dbReference>
<dbReference type="AlphaFoldDB" id="A0AAV2YS64"/>
<keyword evidence="2" id="KW-1185">Reference proteome</keyword>
<gene>
    <name evidence="1" type="ORF">N0F65_009521</name>
</gene>
<name>A0AAV2YS64_9STRA</name>